<evidence type="ECO:0000313" key="8">
    <source>
        <dbReference type="Proteomes" id="UP000572680"/>
    </source>
</evidence>
<dbReference type="PANTHER" id="PTHR10543">
    <property type="entry name" value="BETA-CAROTENE DIOXYGENASE"/>
    <property type="match status" value="1"/>
</dbReference>
<organism evidence="7 8">
    <name type="scientific">Actinomadura namibiensis</name>
    <dbReference type="NCBI Taxonomy" id="182080"/>
    <lineage>
        <taxon>Bacteria</taxon>
        <taxon>Bacillati</taxon>
        <taxon>Actinomycetota</taxon>
        <taxon>Actinomycetes</taxon>
        <taxon>Streptosporangiales</taxon>
        <taxon>Thermomonosporaceae</taxon>
        <taxon>Actinomadura</taxon>
    </lineage>
</organism>
<keyword evidence="5 7" id="KW-0223">Dioxygenase</keyword>
<dbReference type="Proteomes" id="UP000572680">
    <property type="component" value="Unassembled WGS sequence"/>
</dbReference>
<keyword evidence="8" id="KW-1185">Reference proteome</keyword>
<keyword evidence="3 5" id="KW-0560">Oxidoreductase</keyword>
<evidence type="ECO:0000256" key="1">
    <source>
        <dbReference type="ARBA" id="ARBA00006787"/>
    </source>
</evidence>
<dbReference type="Pfam" id="PF03055">
    <property type="entry name" value="RPE65"/>
    <property type="match status" value="1"/>
</dbReference>
<evidence type="ECO:0000256" key="4">
    <source>
        <dbReference type="ARBA" id="ARBA00023004"/>
    </source>
</evidence>
<dbReference type="EMBL" id="JACJIA010000006">
    <property type="protein sequence ID" value="MBA8953062.1"/>
    <property type="molecule type" value="Genomic_DNA"/>
</dbReference>
<dbReference type="AlphaFoldDB" id="A0A7W3LRU2"/>
<comment type="similarity">
    <text evidence="1 5">Belongs to the carotenoid oxygenase family.</text>
</comment>
<evidence type="ECO:0000256" key="5">
    <source>
        <dbReference type="RuleBase" id="RU364048"/>
    </source>
</evidence>
<dbReference type="GO" id="GO:0046872">
    <property type="term" value="F:metal ion binding"/>
    <property type="evidence" value="ECO:0007669"/>
    <property type="project" value="UniProtKB-KW"/>
</dbReference>
<dbReference type="SUPFAM" id="SSF82171">
    <property type="entry name" value="DPP6 N-terminal domain-like"/>
    <property type="match status" value="1"/>
</dbReference>
<protein>
    <recommendedName>
        <fullName evidence="5">Dioxygenase</fullName>
        <ecNumber evidence="5">1.13.11.-</ecNumber>
    </recommendedName>
</protein>
<evidence type="ECO:0000256" key="3">
    <source>
        <dbReference type="ARBA" id="ARBA00023002"/>
    </source>
</evidence>
<keyword evidence="2 5" id="KW-0479">Metal-binding</keyword>
<dbReference type="GO" id="GO:0016121">
    <property type="term" value="P:carotene catabolic process"/>
    <property type="evidence" value="ECO:0007669"/>
    <property type="project" value="TreeGrafter"/>
</dbReference>
<proteinExistence type="inferred from homology"/>
<dbReference type="RefSeq" id="WP_182845313.1">
    <property type="nucleotide sequence ID" value="NZ_JACJIA010000006.1"/>
</dbReference>
<comment type="cofactor">
    <cofactor evidence="5">
        <name>Fe(2+)</name>
        <dbReference type="ChEBI" id="CHEBI:29033"/>
    </cofactor>
    <text evidence="5">Binds 1 Fe(2+) ion per subunit.</text>
</comment>
<sequence length="418" mass="44308">MPSTVPDSGPRTSLAAAPPRRSPADGPFDVVGALPDALDGCYAQAVSHPSVPGSHGDMLAGPPLLAGVRIAGGEARWLRGRFPVTRSRPLAPVPALAPAIWPRHPRDDDPDAPAPTAFARPARAADAPVWHTVATCPGLDHAEHLVVGPDGTVLSAEPFPLDGSPLVRMVAATRDHLIIFDSGAAHSPAAALIGARVGETARPGRAPRLGVLRHDHAGRHAPRWIDVHRRTVVEVVNAYDDGRHIVVDVVTRGPSRVTRWRLDPADGLLVGEHAVGAATAAAVDPRVSGRRHRHLFATRNEGGATVRRHDLAGGGERAAALGPGWRVGAPVFAPDPRRPDAEGAGWIVAVARHPGQARWELRVFDALDPARDPAAVRLPAPLDADLSRTWIPARDSLGRGEERGGEMTFDFETWSRLV</sequence>
<dbReference type="PANTHER" id="PTHR10543:SF89">
    <property type="entry name" value="CAROTENOID 9,10(9',10')-CLEAVAGE DIOXYGENASE 1"/>
    <property type="match status" value="1"/>
</dbReference>
<keyword evidence="4 5" id="KW-0408">Iron</keyword>
<feature type="compositionally biased region" description="Low complexity" evidence="6">
    <location>
        <begin position="10"/>
        <end position="19"/>
    </location>
</feature>
<evidence type="ECO:0000256" key="6">
    <source>
        <dbReference type="SAM" id="MobiDB-lite"/>
    </source>
</evidence>
<accession>A0A7W3LRU2</accession>
<dbReference type="InterPro" id="IPR004294">
    <property type="entry name" value="Carotenoid_Oase"/>
</dbReference>
<comment type="caution">
    <text evidence="7">The sequence shown here is derived from an EMBL/GenBank/DDBJ whole genome shotgun (WGS) entry which is preliminary data.</text>
</comment>
<reference evidence="7 8" key="1">
    <citation type="submission" date="2020-08" db="EMBL/GenBank/DDBJ databases">
        <title>Genomic Encyclopedia of Type Strains, Phase IV (KMG-IV): sequencing the most valuable type-strain genomes for metagenomic binning, comparative biology and taxonomic classification.</title>
        <authorList>
            <person name="Goeker M."/>
        </authorList>
    </citation>
    <scope>NUCLEOTIDE SEQUENCE [LARGE SCALE GENOMIC DNA]</scope>
    <source>
        <strain evidence="7 8">DSM 44197</strain>
    </source>
</reference>
<gene>
    <name evidence="7" type="ORF">HNR61_004712</name>
</gene>
<dbReference type="EC" id="1.13.11.-" evidence="5"/>
<evidence type="ECO:0000313" key="7">
    <source>
        <dbReference type="EMBL" id="MBA8953062.1"/>
    </source>
</evidence>
<dbReference type="GO" id="GO:0010436">
    <property type="term" value="F:carotenoid dioxygenase activity"/>
    <property type="evidence" value="ECO:0007669"/>
    <property type="project" value="TreeGrafter"/>
</dbReference>
<name>A0A7W3LRU2_ACTNM</name>
<evidence type="ECO:0000256" key="2">
    <source>
        <dbReference type="ARBA" id="ARBA00022723"/>
    </source>
</evidence>
<feature type="region of interest" description="Disordered" evidence="6">
    <location>
        <begin position="1"/>
        <end position="27"/>
    </location>
</feature>